<name>A0A5M6I0S1_9HYPH</name>
<evidence type="ECO:0000256" key="2">
    <source>
        <dbReference type="SAM" id="SignalP"/>
    </source>
</evidence>
<keyword evidence="2" id="KW-0732">Signal</keyword>
<organism evidence="3 4">
    <name type="scientific">Blastochloris sulfoviridis</name>
    <dbReference type="NCBI Taxonomy" id="50712"/>
    <lineage>
        <taxon>Bacteria</taxon>
        <taxon>Pseudomonadati</taxon>
        <taxon>Pseudomonadota</taxon>
        <taxon>Alphaproteobacteria</taxon>
        <taxon>Hyphomicrobiales</taxon>
        <taxon>Blastochloridaceae</taxon>
        <taxon>Blastochloris</taxon>
    </lineage>
</organism>
<proteinExistence type="predicted"/>
<evidence type="ECO:0000256" key="1">
    <source>
        <dbReference type="SAM" id="MobiDB-lite"/>
    </source>
</evidence>
<comment type="caution">
    <text evidence="3">The sequence shown here is derived from an EMBL/GenBank/DDBJ whole genome shotgun (WGS) entry which is preliminary data.</text>
</comment>
<accession>A0A5M6I0S1</accession>
<feature type="region of interest" description="Disordered" evidence="1">
    <location>
        <begin position="70"/>
        <end position="97"/>
    </location>
</feature>
<evidence type="ECO:0008006" key="5">
    <source>
        <dbReference type="Google" id="ProtNLM"/>
    </source>
</evidence>
<protein>
    <recommendedName>
        <fullName evidence="5">Secreted protein</fullName>
    </recommendedName>
</protein>
<evidence type="ECO:0000313" key="3">
    <source>
        <dbReference type="EMBL" id="KAA5601773.1"/>
    </source>
</evidence>
<reference evidence="3 4" key="1">
    <citation type="submission" date="2019-09" db="EMBL/GenBank/DDBJ databases">
        <title>Draft Whole-Genome sequence of Blastochloris sulfoviridis DSM 729.</title>
        <authorList>
            <person name="Meyer T.E."/>
            <person name="Kyndt J.A."/>
        </authorList>
    </citation>
    <scope>NUCLEOTIDE SEQUENCE [LARGE SCALE GENOMIC DNA]</scope>
    <source>
        <strain evidence="3 4">DSM 729</strain>
    </source>
</reference>
<keyword evidence="4" id="KW-1185">Reference proteome</keyword>
<dbReference type="AlphaFoldDB" id="A0A5M6I0S1"/>
<evidence type="ECO:0000313" key="4">
    <source>
        <dbReference type="Proteomes" id="UP000323886"/>
    </source>
</evidence>
<gene>
    <name evidence="3" type="ORF">F1193_08640</name>
</gene>
<feature type="signal peptide" evidence="2">
    <location>
        <begin position="1"/>
        <end position="21"/>
    </location>
</feature>
<feature type="compositionally biased region" description="Basic residues" evidence="1">
    <location>
        <begin position="82"/>
        <end position="91"/>
    </location>
</feature>
<sequence>MLIIDMTMLIRAGALAMVALAAVFLTTTTARTDHAAALAEAPAPAMVGEAATSSGLVFFARPTSAGRHLDVRAPNSASRSWRPARGRRRGCSRWGTGCATPTDAKSIALTPEVD</sequence>
<dbReference type="Proteomes" id="UP000323886">
    <property type="component" value="Unassembled WGS sequence"/>
</dbReference>
<dbReference type="EMBL" id="VWPL01000012">
    <property type="protein sequence ID" value="KAA5601773.1"/>
    <property type="molecule type" value="Genomic_DNA"/>
</dbReference>
<dbReference type="RefSeq" id="WP_150097280.1">
    <property type="nucleotide sequence ID" value="NZ_VWPL01000012.1"/>
</dbReference>
<feature type="chain" id="PRO_5024426133" description="Secreted protein" evidence="2">
    <location>
        <begin position="22"/>
        <end position="114"/>
    </location>
</feature>